<evidence type="ECO:0000256" key="1">
    <source>
        <dbReference type="SAM" id="MobiDB-lite"/>
    </source>
</evidence>
<reference evidence="2 3" key="1">
    <citation type="journal article" date="2021" name="Plant Biotechnol. J.">
        <title>Multi-omics assisted identification of the key and species-specific regulatory components of drought-tolerant mechanisms in Gossypium stocksii.</title>
        <authorList>
            <person name="Yu D."/>
            <person name="Ke L."/>
            <person name="Zhang D."/>
            <person name="Wu Y."/>
            <person name="Sun Y."/>
            <person name="Mei J."/>
            <person name="Sun J."/>
            <person name="Sun Y."/>
        </authorList>
    </citation>
    <scope>NUCLEOTIDE SEQUENCE [LARGE SCALE GENOMIC DNA]</scope>
    <source>
        <strain evidence="3">cv. E1</strain>
        <tissue evidence="2">Leaf</tissue>
    </source>
</reference>
<gene>
    <name evidence="2" type="ORF">J1N35_042309</name>
</gene>
<proteinExistence type="predicted"/>
<evidence type="ECO:0000313" key="3">
    <source>
        <dbReference type="Proteomes" id="UP000828251"/>
    </source>
</evidence>
<keyword evidence="3" id="KW-1185">Reference proteome</keyword>
<organism evidence="2 3">
    <name type="scientific">Gossypium stocksii</name>
    <dbReference type="NCBI Taxonomy" id="47602"/>
    <lineage>
        <taxon>Eukaryota</taxon>
        <taxon>Viridiplantae</taxon>
        <taxon>Streptophyta</taxon>
        <taxon>Embryophyta</taxon>
        <taxon>Tracheophyta</taxon>
        <taxon>Spermatophyta</taxon>
        <taxon>Magnoliopsida</taxon>
        <taxon>eudicotyledons</taxon>
        <taxon>Gunneridae</taxon>
        <taxon>Pentapetalae</taxon>
        <taxon>rosids</taxon>
        <taxon>malvids</taxon>
        <taxon>Malvales</taxon>
        <taxon>Malvaceae</taxon>
        <taxon>Malvoideae</taxon>
        <taxon>Gossypium</taxon>
    </lineage>
</organism>
<comment type="caution">
    <text evidence="2">The sequence shown here is derived from an EMBL/GenBank/DDBJ whole genome shotgun (WGS) entry which is preliminary data.</text>
</comment>
<protein>
    <submittedName>
        <fullName evidence="2">Uncharacterized protein</fullName>
    </submittedName>
</protein>
<feature type="region of interest" description="Disordered" evidence="1">
    <location>
        <begin position="39"/>
        <end position="60"/>
    </location>
</feature>
<evidence type="ECO:0000313" key="2">
    <source>
        <dbReference type="EMBL" id="KAH1040566.1"/>
    </source>
</evidence>
<dbReference type="OrthoDB" id="10512142at2759"/>
<feature type="compositionally biased region" description="Basic and acidic residues" evidence="1">
    <location>
        <begin position="40"/>
        <end position="60"/>
    </location>
</feature>
<dbReference type="Proteomes" id="UP000828251">
    <property type="component" value="Unassembled WGS sequence"/>
</dbReference>
<name>A0A9D3UH28_9ROSI</name>
<dbReference type="EMBL" id="JAIQCV010000012">
    <property type="protein sequence ID" value="KAH1040566.1"/>
    <property type="molecule type" value="Genomic_DNA"/>
</dbReference>
<sequence>MTDARRAIGRLNGFVIIGNRLSVELAKYKGKRMIWKKKSRVDGSDGKGKMGEKGRESYEKEGSDVRLVSGECSMKKHVEWKLTEEGGDWQMKAVVTVQRYVEDEQLWKLQKSVVGVTASCNDLKAVQERLTKAGLVEIQIRRIQGAKTPWASIWLLRCMRENRFKAPVSPNSAVNFPYPSGIHELNSGCKAGIDAGSLTGPPISS</sequence>
<accession>A0A9D3UH28</accession>
<dbReference type="AlphaFoldDB" id="A0A9D3UH28"/>